<dbReference type="SUPFAM" id="SSF56801">
    <property type="entry name" value="Acetyl-CoA synthetase-like"/>
    <property type="match status" value="1"/>
</dbReference>
<dbReference type="InterPro" id="IPR042099">
    <property type="entry name" value="ANL_N_sf"/>
</dbReference>
<reference evidence="9" key="1">
    <citation type="journal article" date="2015" name="Nat. Commun.">
        <title>The Lingula genome provides insights into brachiopod evolution and the origin of phosphate biomineralization.</title>
        <authorList>
            <person name="Luo Y.J."/>
            <person name="Takeuchi T."/>
            <person name="Koyanagi R."/>
            <person name="Yamada L."/>
            <person name="Kanda M."/>
            <person name="Khalturina M."/>
            <person name="Fujie M."/>
            <person name="Yamasaki S.I."/>
            <person name="Endo K."/>
            <person name="Satoh N."/>
        </authorList>
    </citation>
    <scope>NUCLEOTIDE SEQUENCE</scope>
</reference>
<dbReference type="InterPro" id="IPR036736">
    <property type="entry name" value="ACP-like_sf"/>
</dbReference>
<dbReference type="CDD" id="cd05235">
    <property type="entry name" value="SDR_e1"/>
    <property type="match status" value="1"/>
</dbReference>
<protein>
    <recommendedName>
        <fullName evidence="2">Fatty acid synthase</fullName>
        <ecNumber evidence="1">2.3.1.85</ecNumber>
    </recommendedName>
</protein>
<accession>A0A1S3HFC5</accession>
<dbReference type="InterPro" id="IPR020904">
    <property type="entry name" value="Sc_DH/Rdtase_CS"/>
</dbReference>
<dbReference type="GeneID" id="106154796"/>
<organism evidence="8 9">
    <name type="scientific">Lingula anatina</name>
    <name type="common">Brachiopod</name>
    <name type="synonym">Lingula unguis</name>
    <dbReference type="NCBI Taxonomy" id="7574"/>
    <lineage>
        <taxon>Eukaryota</taxon>
        <taxon>Metazoa</taxon>
        <taxon>Spiralia</taxon>
        <taxon>Lophotrochozoa</taxon>
        <taxon>Brachiopoda</taxon>
        <taxon>Linguliformea</taxon>
        <taxon>Lingulata</taxon>
        <taxon>Lingulida</taxon>
        <taxon>Linguloidea</taxon>
        <taxon>Lingulidae</taxon>
        <taxon>Lingula</taxon>
    </lineage>
</organism>
<dbReference type="NCBIfam" id="TIGR01746">
    <property type="entry name" value="Thioester-redct"/>
    <property type="match status" value="1"/>
</dbReference>
<dbReference type="InterPro" id="IPR045851">
    <property type="entry name" value="AMP-bd_C_sf"/>
</dbReference>
<evidence type="ECO:0000256" key="6">
    <source>
        <dbReference type="ARBA" id="ARBA00044883"/>
    </source>
</evidence>
<dbReference type="InterPro" id="IPR002347">
    <property type="entry name" value="SDR_fam"/>
</dbReference>
<dbReference type="GO" id="GO:0004312">
    <property type="term" value="F:fatty acid synthase activity"/>
    <property type="evidence" value="ECO:0007669"/>
    <property type="project" value="UniProtKB-EC"/>
</dbReference>
<dbReference type="FunFam" id="3.40.50.720:FF:000047">
    <property type="entry name" value="NADP-dependent L-serine/L-allo-threonine dehydrogenase"/>
    <property type="match status" value="1"/>
</dbReference>
<dbReference type="InterPro" id="IPR036291">
    <property type="entry name" value="NAD(P)-bd_dom_sf"/>
</dbReference>
<dbReference type="PANTHER" id="PTHR44845:SF6">
    <property type="entry name" value="BETA-ALANINE-ACTIVATING ENZYME"/>
    <property type="match status" value="1"/>
</dbReference>
<dbReference type="SUPFAM" id="SSF51735">
    <property type="entry name" value="NAD(P)-binding Rossmann-fold domains"/>
    <property type="match status" value="2"/>
</dbReference>
<evidence type="ECO:0000313" key="9">
    <source>
        <dbReference type="RefSeq" id="XP_013384740.1"/>
    </source>
</evidence>
<dbReference type="CDD" id="cd05930">
    <property type="entry name" value="A_NRPS"/>
    <property type="match status" value="1"/>
</dbReference>
<dbReference type="Pfam" id="PF00550">
    <property type="entry name" value="PP-binding"/>
    <property type="match status" value="1"/>
</dbReference>
<dbReference type="InterPro" id="IPR025110">
    <property type="entry name" value="AMP-bd_C"/>
</dbReference>
<keyword evidence="8" id="KW-1185">Reference proteome</keyword>
<dbReference type="Gene3D" id="3.30.300.30">
    <property type="match status" value="1"/>
</dbReference>
<dbReference type="FunFam" id="1.10.1200.10:FF:000005">
    <property type="entry name" value="Nonribosomal peptide synthetase 1"/>
    <property type="match status" value="1"/>
</dbReference>
<dbReference type="GO" id="GO:0031177">
    <property type="term" value="F:phosphopantetheine binding"/>
    <property type="evidence" value="ECO:0007669"/>
    <property type="project" value="InterPro"/>
</dbReference>
<dbReference type="InterPro" id="IPR000873">
    <property type="entry name" value="AMP-dep_synth/lig_dom"/>
</dbReference>
<dbReference type="PROSITE" id="PS00012">
    <property type="entry name" value="PHOSPHOPANTETHEINE"/>
    <property type="match status" value="1"/>
</dbReference>
<evidence type="ECO:0000259" key="7">
    <source>
        <dbReference type="PROSITE" id="PS50075"/>
    </source>
</evidence>
<dbReference type="InterPro" id="IPR057326">
    <property type="entry name" value="KR_dom"/>
</dbReference>
<dbReference type="PROSITE" id="PS50075">
    <property type="entry name" value="CARRIER"/>
    <property type="match status" value="1"/>
</dbReference>
<dbReference type="Pfam" id="PF00106">
    <property type="entry name" value="adh_short"/>
    <property type="match status" value="1"/>
</dbReference>
<dbReference type="PRINTS" id="PR00081">
    <property type="entry name" value="GDHRDH"/>
</dbReference>
<reference evidence="9" key="2">
    <citation type="submission" date="2025-08" db="UniProtKB">
        <authorList>
            <consortium name="RefSeq"/>
        </authorList>
    </citation>
    <scope>IDENTIFICATION</scope>
</reference>
<evidence type="ECO:0000256" key="4">
    <source>
        <dbReference type="ARBA" id="ARBA00022553"/>
    </source>
</evidence>
<dbReference type="PRINTS" id="PR00080">
    <property type="entry name" value="SDRFAMILY"/>
</dbReference>
<dbReference type="Pfam" id="PF00501">
    <property type="entry name" value="AMP-binding"/>
    <property type="match status" value="1"/>
</dbReference>
<evidence type="ECO:0000256" key="2">
    <source>
        <dbReference type="ARBA" id="ARBA00018769"/>
    </source>
</evidence>
<dbReference type="AlphaFoldDB" id="A0A1S3HFC5"/>
<dbReference type="Gene3D" id="3.40.50.12780">
    <property type="entry name" value="N-terminal domain of ligase-like"/>
    <property type="match status" value="1"/>
</dbReference>
<dbReference type="InterPro" id="IPR009081">
    <property type="entry name" value="PP-bd_ACP"/>
</dbReference>
<dbReference type="KEGG" id="lak:106154796"/>
<dbReference type="OrthoDB" id="416786at2759"/>
<dbReference type="InterPro" id="IPR020806">
    <property type="entry name" value="PKS_PP-bd"/>
</dbReference>
<proteinExistence type="predicted"/>
<keyword evidence="4" id="KW-0597">Phosphoprotein</keyword>
<keyword evidence="3" id="KW-0596">Phosphopantetheine</keyword>
<dbReference type="Pfam" id="PF07993">
    <property type="entry name" value="NAD_binding_4"/>
    <property type="match status" value="1"/>
</dbReference>
<dbReference type="GO" id="GO:0006629">
    <property type="term" value="P:lipid metabolic process"/>
    <property type="evidence" value="ECO:0007669"/>
    <property type="project" value="UniProtKB-ARBA"/>
</dbReference>
<dbReference type="PANTHER" id="PTHR44845">
    <property type="entry name" value="CARRIER DOMAIN-CONTAINING PROTEIN"/>
    <property type="match status" value="1"/>
</dbReference>
<dbReference type="InterPro" id="IPR013120">
    <property type="entry name" value="FAR_NAD-bd"/>
</dbReference>
<gene>
    <name evidence="9" type="primary">LOC106154796</name>
</gene>
<dbReference type="EC" id="2.3.1.85" evidence="1"/>
<dbReference type="SMART" id="SM00823">
    <property type="entry name" value="PKS_PP"/>
    <property type="match status" value="1"/>
</dbReference>
<name>A0A1S3HFC5_LINAN</name>
<sequence length="1280" mass="142622">MEYENQGLLHEMFVRQAKATPDKIAVVTDSGKQVTFAELDELTDILATALRIKGVKPNTSVGIYLERCLEYTIAYIAILRAGGAYLPLDLAYPRPLLEDIIADATPVAVVTFEGLMDRVATAECVLTLDEGWAERLKEENSKHAPFPGPPVVTLDCLAYTVYSSGTTGKPKGIQCPHRGAVFSYHWRHNFAPYEEDDREACNVFFVWEMLRPLLKGIPLYIIPDTIIYDPVQLCGFLQRQKITRMLFTPSLFEAVLDVDTADLQAAFKSMRHIWFCGEVVTIGLLDRCMKTMPWIRFFNLYSVSECHDVAVADLSHFYQDMKLEGRKFCPVGKLLPGVKVVILDDQMKPQPVGVPGEIYVGGPTLALGYLNRPELNSERFVQSPGAVSSEVGARLYKTGDWGYMLSDGSFEICGRCDSMVKIRGYSIEIQAVEAAILDLPTVNAAVVIVKGEEGEDKYLVAYIVPEGQTTKKEIRAALKRRLPFYMIPSYFVLLKEIPILASSGKLDKKALPPVKEDEETDQEGAPTTELEKQLALVWAEVLQHKSIDVQESFFDLGGHSLLATKLLNRVKEQFKTELTVRDLFIHSTVSMMAKLIERQSGTGDTALARLSPELDLRKEVEMHNQGAVSMDIELRSFWRSVQYSNKNKWYRGRVLLTGATGFLGAFILRDLLLNTGTHVYCVVRALPEKSGLQRLKETLQQYGILPSPRKDLTEEQEICAKEVDYRVTTVEGDITLVNLGMSDEDYHHFTTEIDTVIHAAAYVNLIYPYQALQGPNVLGTENIILFACSSKIKPLHYISTDGVFPHGLKDCSEEDDMIKHCDNLADGYSQSKWVAEQLVLKARSRGLPVAIYRLGNLSGDSKYGYWNAQDFNLLMIKSCIELKVAPDVNWKVEMTPVDFVSSTIVQMTQDIMLSMGKVFHMVNTKPMDSRWLFEWLMAHGYAVKIVSYEDWVKRVKSAHQKKGDGLLVRLLDNMVMDSSFFSNLSTYRNDNFQVVMKTLGLSFPYTDSTLLNTYFRALIVQGIIPKPRRKTLSDKPLAGKVAIVTGASSGIGAAIARHLAGAGAAVAVAARRVDKLKELQEKIGEEGGVAITVKCDVTVREEVKELVQHAECTLGPVDILVNNAGVMYYTLMKNLHEEEWERQIDLNCKGVTNCIGAVLSGMLERKSGHIVNMSSDAGRKGFPGLAVYSGTKFFVEGMSQALRQEVCDAGVRVTCVQPGDVRTELLGHTTDTEAKEQFDGSSSHKILEPEDIGRAVLYAVSQPEYVGVNEILIEPRAAPV</sequence>
<evidence type="ECO:0000256" key="3">
    <source>
        <dbReference type="ARBA" id="ARBA00022450"/>
    </source>
</evidence>
<dbReference type="Proteomes" id="UP000085678">
    <property type="component" value="Unplaced"/>
</dbReference>
<dbReference type="SMART" id="SM00822">
    <property type="entry name" value="PKS_KR"/>
    <property type="match status" value="1"/>
</dbReference>
<dbReference type="Gene3D" id="3.40.50.720">
    <property type="entry name" value="NAD(P)-binding Rossmann-like Domain"/>
    <property type="match status" value="2"/>
</dbReference>
<evidence type="ECO:0000256" key="1">
    <source>
        <dbReference type="ARBA" id="ARBA00012873"/>
    </source>
</evidence>
<evidence type="ECO:0000313" key="8">
    <source>
        <dbReference type="Proteomes" id="UP000085678"/>
    </source>
</evidence>
<dbReference type="GO" id="GO:0016616">
    <property type="term" value="F:oxidoreductase activity, acting on the CH-OH group of donors, NAD or NADP as acceptor"/>
    <property type="evidence" value="ECO:0007669"/>
    <property type="project" value="UniProtKB-ARBA"/>
</dbReference>
<dbReference type="Pfam" id="PF13193">
    <property type="entry name" value="AMP-binding_C"/>
    <property type="match status" value="1"/>
</dbReference>
<dbReference type="InParanoid" id="A0A1S3HFC5"/>
<feature type="domain" description="Carrier" evidence="7">
    <location>
        <begin position="525"/>
        <end position="600"/>
    </location>
</feature>
<keyword evidence="5" id="KW-0560">Oxidoreductase</keyword>
<dbReference type="SUPFAM" id="SSF47336">
    <property type="entry name" value="ACP-like"/>
    <property type="match status" value="1"/>
</dbReference>
<dbReference type="STRING" id="7574.A0A1S3HFC5"/>
<dbReference type="PROSITE" id="PS00061">
    <property type="entry name" value="ADH_SHORT"/>
    <property type="match status" value="1"/>
</dbReference>
<dbReference type="InterPro" id="IPR006162">
    <property type="entry name" value="Ppantetheine_attach_site"/>
</dbReference>
<comment type="catalytic activity">
    <reaction evidence="6">
        <text>acetyl-CoA + n malonyl-CoA + 2n NADPH + 2n H(+) = a long-chain fatty acid + (n+1) CoA + n CO2 + 2n NADP(+).</text>
        <dbReference type="EC" id="2.3.1.85"/>
    </reaction>
</comment>
<dbReference type="Gene3D" id="1.10.1200.10">
    <property type="entry name" value="ACP-like"/>
    <property type="match status" value="1"/>
</dbReference>
<dbReference type="InterPro" id="IPR010080">
    <property type="entry name" value="Thioester_reductase-like_dom"/>
</dbReference>
<dbReference type="RefSeq" id="XP_013384740.1">
    <property type="nucleotide sequence ID" value="XM_013529286.1"/>
</dbReference>
<evidence type="ECO:0000256" key="5">
    <source>
        <dbReference type="ARBA" id="ARBA00023002"/>
    </source>
</evidence>